<protein>
    <submittedName>
        <fullName evidence="3">Uncharacterized protein</fullName>
    </submittedName>
</protein>
<dbReference type="KEGG" id="fri:FraEuI1c_4816"/>
<keyword evidence="4" id="KW-1185">Reference proteome</keyword>
<organism evidence="3 4">
    <name type="scientific">Pseudofrankia inefficax (strain DSM 45817 / CECT 9037 / DDB 130130 / EuI1c)</name>
    <name type="common">Frankia inefficax</name>
    <dbReference type="NCBI Taxonomy" id="298654"/>
    <lineage>
        <taxon>Bacteria</taxon>
        <taxon>Bacillati</taxon>
        <taxon>Actinomycetota</taxon>
        <taxon>Actinomycetes</taxon>
        <taxon>Frankiales</taxon>
        <taxon>Frankiaceae</taxon>
        <taxon>Pseudofrankia</taxon>
    </lineage>
</organism>
<dbReference type="HOGENOM" id="CLU_136709_0_0_11"/>
<dbReference type="AlphaFoldDB" id="E3J0N7"/>
<keyword evidence="2" id="KW-0812">Transmembrane</keyword>
<keyword evidence="2" id="KW-1133">Transmembrane helix</keyword>
<keyword evidence="2" id="KW-0472">Membrane</keyword>
<evidence type="ECO:0000256" key="1">
    <source>
        <dbReference type="SAM" id="MobiDB-lite"/>
    </source>
</evidence>
<dbReference type="EMBL" id="CP002299">
    <property type="protein sequence ID" value="ADP82806.1"/>
    <property type="molecule type" value="Genomic_DNA"/>
</dbReference>
<gene>
    <name evidence="3" type="ordered locus">FraEuI1c_4816</name>
</gene>
<feature type="transmembrane region" description="Helical" evidence="2">
    <location>
        <begin position="57"/>
        <end position="77"/>
    </location>
</feature>
<evidence type="ECO:0000313" key="3">
    <source>
        <dbReference type="EMBL" id="ADP82806.1"/>
    </source>
</evidence>
<dbReference type="Proteomes" id="UP000002484">
    <property type="component" value="Chromosome"/>
</dbReference>
<proteinExistence type="predicted"/>
<dbReference type="STRING" id="298654.FraEuI1c_4816"/>
<evidence type="ECO:0000313" key="4">
    <source>
        <dbReference type="Proteomes" id="UP000002484"/>
    </source>
</evidence>
<name>E3J0N7_PSEI1</name>
<sequence>MTANPPPSQPATATTVASEADAPAEPAAPRPARARPPQPSLWTQAWRYLRDPRRRTYVVLGAIATLGLVGFGIYAIVDGPPPTVEGVVYFTGDATKAQKDAVREACPTVGGAIQEPPDRNDLDVTRVYPLRYNLTKASSADRAKLFHCVSGRPGVIGINTETQGQ</sequence>
<dbReference type="InParanoid" id="E3J0N7"/>
<feature type="compositionally biased region" description="Pro residues" evidence="1">
    <location>
        <begin position="26"/>
        <end position="38"/>
    </location>
</feature>
<accession>E3J0N7</accession>
<feature type="region of interest" description="Disordered" evidence="1">
    <location>
        <begin position="1"/>
        <end position="38"/>
    </location>
</feature>
<reference evidence="3 4" key="1">
    <citation type="submission" date="2010-10" db="EMBL/GenBank/DDBJ databases">
        <title>Complete sequence of Frankia sp. EuI1c.</title>
        <authorList>
            <consortium name="US DOE Joint Genome Institute"/>
            <person name="Lucas S."/>
            <person name="Copeland A."/>
            <person name="Lapidus A."/>
            <person name="Cheng J.-F."/>
            <person name="Bruce D."/>
            <person name="Goodwin L."/>
            <person name="Pitluck S."/>
            <person name="Chertkov O."/>
            <person name="Detter J.C."/>
            <person name="Han C."/>
            <person name="Tapia R."/>
            <person name="Land M."/>
            <person name="Hauser L."/>
            <person name="Jeffries C."/>
            <person name="Kyrpides N."/>
            <person name="Ivanova N."/>
            <person name="Mikhailova N."/>
            <person name="Beauchemin N."/>
            <person name="Sen A."/>
            <person name="Sur S.A."/>
            <person name="Gtari M."/>
            <person name="Wall L."/>
            <person name="Tisa L."/>
            <person name="Woyke T."/>
        </authorList>
    </citation>
    <scope>NUCLEOTIDE SEQUENCE [LARGE SCALE GENOMIC DNA]</scope>
    <source>
        <strain evidence="4">DSM 45817 / CECT 9037 / EuI1c</strain>
    </source>
</reference>
<evidence type="ECO:0000256" key="2">
    <source>
        <dbReference type="SAM" id="Phobius"/>
    </source>
</evidence>